<dbReference type="PANTHER" id="PTHR36307">
    <property type="entry name" value="FLAGELLA BASAL BODY P-RING FORMATION PROTEIN FLGA"/>
    <property type="match status" value="1"/>
</dbReference>
<dbReference type="InterPro" id="IPR013974">
    <property type="entry name" value="SAF"/>
</dbReference>
<sequence>MRAVTIVTRWLASVVLATGISSVAQAADESVRYPVPATAIYPGDVIRDEMIMDRNFAPNIQGASAFINDRASLVGRIARRTLLAGHLIPINGLEDLKAVTRGAVVKVLVEDDGLIIVTYATSLQSGSAGMMVQLRNLDTGVTIRGIVQQDGSVRIQNG</sequence>
<dbReference type="OrthoDB" id="8448733at2"/>
<dbReference type="GO" id="GO:0042597">
    <property type="term" value="C:periplasmic space"/>
    <property type="evidence" value="ECO:0007669"/>
    <property type="project" value="UniProtKB-SubCell"/>
</dbReference>
<keyword evidence="6" id="KW-0966">Cell projection</keyword>
<keyword evidence="6" id="KW-0969">Cilium</keyword>
<dbReference type="InterPro" id="IPR039246">
    <property type="entry name" value="Flagellar_FlgA"/>
</dbReference>
<evidence type="ECO:0000256" key="3">
    <source>
        <dbReference type="ARBA" id="ARBA00022764"/>
    </source>
</evidence>
<dbReference type="Gene3D" id="2.30.30.760">
    <property type="match status" value="1"/>
</dbReference>
<dbReference type="SMART" id="SM00858">
    <property type="entry name" value="SAF"/>
    <property type="match status" value="1"/>
</dbReference>
<evidence type="ECO:0000313" key="6">
    <source>
        <dbReference type="EMBL" id="AMH39577.1"/>
    </source>
</evidence>
<comment type="function">
    <text evidence="4">Involved in the assembly process of the P-ring formation. It may associate with FlgF on the rod constituting a structure essential for the P-ring assembly or may act as a modulator protein for the P-ring assembly.</text>
</comment>
<dbReference type="PANTHER" id="PTHR36307:SF1">
    <property type="entry name" value="FLAGELLA BASAL BODY P-RING FORMATION PROTEIN FLGA"/>
    <property type="match status" value="1"/>
</dbReference>
<reference evidence="7 8" key="2">
    <citation type="submission" date="2016-03" db="EMBL/GenBank/DDBJ databases">
        <title>Microsymbionts genomes from the relict species Vavilovia formosa (Stev.) Fed.</title>
        <authorList>
            <person name="Kopat V."/>
            <person name="Chirak E."/>
            <person name="Kimeklis A."/>
            <person name="Andronov E."/>
        </authorList>
    </citation>
    <scope>NUCLEOTIDE SEQUENCE [LARGE SCALE GENOMIC DNA]</scope>
    <source>
        <strain evidence="7 8">Vaf07</strain>
    </source>
</reference>
<feature type="domain" description="SAF" evidence="5">
    <location>
        <begin position="31"/>
        <end position="94"/>
    </location>
</feature>
<evidence type="ECO:0000256" key="2">
    <source>
        <dbReference type="ARBA" id="ARBA00022729"/>
    </source>
</evidence>
<gene>
    <name evidence="6" type="primary">flgA</name>
    <name evidence="7" type="ORF">A4A58_03770</name>
    <name evidence="6" type="ORF">PROKKA_00766</name>
</gene>
<evidence type="ECO:0000313" key="7">
    <source>
        <dbReference type="EMBL" id="KZD25538.1"/>
    </source>
</evidence>
<keyword evidence="3 4" id="KW-0574">Periplasm</keyword>
<evidence type="ECO:0000256" key="4">
    <source>
        <dbReference type="RuleBase" id="RU362063"/>
    </source>
</evidence>
<dbReference type="NCBIfam" id="TIGR03170">
    <property type="entry name" value="flgA_cterm"/>
    <property type="match status" value="1"/>
</dbReference>
<proteinExistence type="inferred from homology"/>
<dbReference type="CDD" id="cd11614">
    <property type="entry name" value="SAF_CpaB_FlgA_like"/>
    <property type="match status" value="1"/>
</dbReference>
<evidence type="ECO:0000313" key="8">
    <source>
        <dbReference type="Proteomes" id="UP000076574"/>
    </source>
</evidence>
<reference evidence="6" key="1">
    <citation type="submission" date="2015-10" db="EMBL/GenBank/DDBJ databases">
        <title>Evolution marks in rhizobial microsymbionts genomes from the relict species Vavilovia formosa (Stev.) Fed.</title>
        <authorList>
            <person name="Kopat V."/>
        </authorList>
    </citation>
    <scope>NUCLEOTIDE SEQUENCE</scope>
    <source>
        <strain evidence="6">Vaf-07</strain>
    </source>
</reference>
<dbReference type="InterPro" id="IPR017585">
    <property type="entry name" value="SAF_FlgA"/>
</dbReference>
<dbReference type="Proteomes" id="UP000076574">
    <property type="component" value="Unassembled WGS sequence"/>
</dbReference>
<feature type="chain" id="PRO_5009994817" description="Flagella basal body P-ring formation protein FlgA" evidence="4">
    <location>
        <begin position="27"/>
        <end position="158"/>
    </location>
</feature>
<organism evidence="6">
    <name type="scientific">Tardiphaga robiniae</name>
    <dbReference type="NCBI Taxonomy" id="943830"/>
    <lineage>
        <taxon>Bacteria</taxon>
        <taxon>Pseudomonadati</taxon>
        <taxon>Pseudomonadota</taxon>
        <taxon>Alphaproteobacteria</taxon>
        <taxon>Hyphomicrobiales</taxon>
        <taxon>Nitrobacteraceae</taxon>
        <taxon>Tardiphaga</taxon>
    </lineage>
</organism>
<accession>A0A120MG66</accession>
<dbReference type="AlphaFoldDB" id="A0A120MG66"/>
<evidence type="ECO:0000259" key="5">
    <source>
        <dbReference type="SMART" id="SM00858"/>
    </source>
</evidence>
<dbReference type="GO" id="GO:0044780">
    <property type="term" value="P:bacterial-type flagellum assembly"/>
    <property type="evidence" value="ECO:0007669"/>
    <property type="project" value="InterPro"/>
</dbReference>
<evidence type="ECO:0000256" key="1">
    <source>
        <dbReference type="ARBA" id="ARBA00004418"/>
    </source>
</evidence>
<comment type="similarity">
    <text evidence="4">Belongs to the FlgA family.</text>
</comment>
<dbReference type="Pfam" id="PF13144">
    <property type="entry name" value="ChapFlgA"/>
    <property type="match status" value="1"/>
</dbReference>
<dbReference type="EMBL" id="LVYV01000001">
    <property type="protein sequence ID" value="KZD25538.1"/>
    <property type="molecule type" value="Genomic_DNA"/>
</dbReference>
<name>A0A120MG66_9BRAD</name>
<keyword evidence="8" id="KW-1185">Reference proteome</keyword>
<protein>
    <recommendedName>
        <fullName evidence="4">Flagella basal body P-ring formation protein FlgA</fullName>
    </recommendedName>
</protein>
<keyword evidence="4" id="KW-1005">Bacterial flagellum biogenesis</keyword>
<keyword evidence="6" id="KW-0282">Flagellum</keyword>
<dbReference type="EMBL" id="KT955714">
    <property type="protein sequence ID" value="AMH39577.1"/>
    <property type="molecule type" value="Genomic_DNA"/>
</dbReference>
<feature type="signal peptide" evidence="4">
    <location>
        <begin position="1"/>
        <end position="26"/>
    </location>
</feature>
<dbReference type="STRING" id="943830.A4A58_03770"/>
<keyword evidence="2 4" id="KW-0732">Signal</keyword>
<dbReference type="RefSeq" id="WP_068729887.1">
    <property type="nucleotide sequence ID" value="NZ_LVYV01000001.1"/>
</dbReference>
<comment type="subcellular location">
    <subcellularLocation>
        <location evidence="1 4">Periplasm</location>
    </subcellularLocation>
</comment>